<dbReference type="GO" id="GO:0006888">
    <property type="term" value="P:endoplasmic reticulum to Golgi vesicle-mediated transport"/>
    <property type="evidence" value="ECO:0007669"/>
    <property type="project" value="TreeGrafter"/>
</dbReference>
<dbReference type="SUPFAM" id="SSF48452">
    <property type="entry name" value="TPR-like"/>
    <property type="match status" value="1"/>
</dbReference>
<evidence type="ECO:0000256" key="7">
    <source>
        <dbReference type="ARBA" id="ARBA00022927"/>
    </source>
</evidence>
<comment type="subcellular location">
    <subcellularLocation>
        <location evidence="2">Cytoplasmic vesicle</location>
        <location evidence="2">COPI-coated vesicle membrane</location>
        <topology evidence="2">Peripheral membrane protein</topology>
        <orientation evidence="2">Cytoplasmic side</orientation>
    </subcellularLocation>
    <subcellularLocation>
        <location evidence="1">Golgi apparatus membrane</location>
        <topology evidence="1">Peripheral membrane protein</topology>
        <orientation evidence="1">Cytoplasmic side</orientation>
    </subcellularLocation>
</comment>
<dbReference type="EMBL" id="AABL01000518">
    <property type="protein sequence ID" value="EAA21286.1"/>
    <property type="molecule type" value="Genomic_DNA"/>
</dbReference>
<organism evidence="11 12">
    <name type="scientific">Plasmodium yoelii yoelii</name>
    <dbReference type="NCBI Taxonomy" id="73239"/>
    <lineage>
        <taxon>Eukaryota</taxon>
        <taxon>Sar</taxon>
        <taxon>Alveolata</taxon>
        <taxon>Apicomplexa</taxon>
        <taxon>Aconoidasida</taxon>
        <taxon>Haemosporida</taxon>
        <taxon>Plasmodiidae</taxon>
        <taxon>Plasmodium</taxon>
        <taxon>Plasmodium (Vinckeia)</taxon>
    </lineage>
</organism>
<dbReference type="PANTHER" id="PTHR10805">
    <property type="entry name" value="COATOMER SUBUNIT EPSILON"/>
    <property type="match status" value="1"/>
</dbReference>
<evidence type="ECO:0000313" key="11">
    <source>
        <dbReference type="EMBL" id="EAA21286.1"/>
    </source>
</evidence>
<dbReference type="GO" id="GO:0006890">
    <property type="term" value="P:retrograde vesicle-mediated transport, Golgi to endoplasmic reticulum"/>
    <property type="evidence" value="ECO:0007669"/>
    <property type="project" value="InterPro"/>
</dbReference>
<evidence type="ECO:0000256" key="6">
    <source>
        <dbReference type="ARBA" id="ARBA00022892"/>
    </source>
</evidence>
<dbReference type="GO" id="GO:0006891">
    <property type="term" value="P:intra-Golgi vesicle-mediated transport"/>
    <property type="evidence" value="ECO:0007669"/>
    <property type="project" value="TreeGrafter"/>
</dbReference>
<evidence type="ECO:0000256" key="8">
    <source>
        <dbReference type="ARBA" id="ARBA00023034"/>
    </source>
</evidence>
<keyword evidence="12" id="KW-1185">Reference proteome</keyword>
<dbReference type="GO" id="GO:0005198">
    <property type="term" value="F:structural molecule activity"/>
    <property type="evidence" value="ECO:0007669"/>
    <property type="project" value="InterPro"/>
</dbReference>
<evidence type="ECO:0000256" key="3">
    <source>
        <dbReference type="ARBA" id="ARBA00008827"/>
    </source>
</evidence>
<evidence type="ECO:0000256" key="9">
    <source>
        <dbReference type="ARBA" id="ARBA00023136"/>
    </source>
</evidence>
<dbReference type="InterPro" id="IPR011990">
    <property type="entry name" value="TPR-like_helical_dom_sf"/>
</dbReference>
<dbReference type="InParanoid" id="Q7RNC8"/>
<accession>Q7RNC8</accession>
<dbReference type="AlphaFoldDB" id="Q7RNC8"/>
<name>Q7RNC8_PLAYO</name>
<protein>
    <recommendedName>
        <fullName evidence="13">Coatomer epsilon subunit</fullName>
    </recommendedName>
</protein>
<dbReference type="Gene3D" id="1.25.40.10">
    <property type="entry name" value="Tetratricopeptide repeat domain"/>
    <property type="match status" value="1"/>
</dbReference>
<reference evidence="11 12" key="1">
    <citation type="journal article" date="2002" name="Nature">
        <title>Genome sequence and comparative analysis of the model rodent malaria parasite Plasmodium yoelii yoelii.</title>
        <authorList>
            <person name="Carlton J.M."/>
            <person name="Angiuoli S.V."/>
            <person name="Suh B.B."/>
            <person name="Kooij T.W."/>
            <person name="Pertea M."/>
            <person name="Silva J.C."/>
            <person name="Ermolaeva M.D."/>
            <person name="Allen J.E."/>
            <person name="Selengut J.D."/>
            <person name="Koo H.L."/>
            <person name="Peterson J.D."/>
            <person name="Pop M."/>
            <person name="Kosack D.S."/>
            <person name="Shumway M.F."/>
            <person name="Bidwell S.L."/>
            <person name="Shallom S.J."/>
            <person name="van Aken S.E."/>
            <person name="Riedmuller S.B."/>
            <person name="Feldblyum T.V."/>
            <person name="Cho J.K."/>
            <person name="Quackenbush J."/>
            <person name="Sedegah M."/>
            <person name="Shoaibi A."/>
            <person name="Cummings L.M."/>
            <person name="Florens L."/>
            <person name="Yates J.R."/>
            <person name="Raine J.D."/>
            <person name="Sinden R.E."/>
            <person name="Harris M.A."/>
            <person name="Cunningham D.A."/>
            <person name="Preiser P.R."/>
            <person name="Bergman L.W."/>
            <person name="Vaidya A.B."/>
            <person name="van Lin L.H."/>
            <person name="Janse C.J."/>
            <person name="Waters A.P."/>
            <person name="Smith H.O."/>
            <person name="White O.R."/>
            <person name="Salzberg S.L."/>
            <person name="Venter J.C."/>
            <person name="Fraser C.M."/>
            <person name="Hoffman S.L."/>
            <person name="Gardner M.J."/>
            <person name="Carucci D.J."/>
        </authorList>
    </citation>
    <scope>NUCLEOTIDE SEQUENCE [LARGE SCALE GENOMIC DNA]</scope>
    <source>
        <strain evidence="11 12">17XNL</strain>
    </source>
</reference>
<dbReference type="GO" id="GO:0030126">
    <property type="term" value="C:COPI vesicle coat"/>
    <property type="evidence" value="ECO:0007669"/>
    <property type="project" value="TreeGrafter"/>
</dbReference>
<evidence type="ECO:0008006" key="13">
    <source>
        <dbReference type="Google" id="ProtNLM"/>
    </source>
</evidence>
<sequence>MLFLNASYNNILAFFFNEINRINIRDYFYGGFNNFCLENYDKIQSQEKKEVEEYIYQIYMIKNIKNDIILSLNNPKNSNLYLLYLYYKYYYLCDKENVLEEINQLKIYSQNGNILKSRILFDNDKIEECFDLFEDGSIEANAAKVFMLLNIWRNDLVYNIMDNYFFKMNEDIPIVKIVLAIFYLYNNNNKESFLIFDDLESLYTPMLNDSSNIIWNGKGVSNMLNHEYNDAKEFLINALKNSDIYYPDVIYNLITCSLYLCELDEADDYLNKLYNSYPPHDSLSVLKNIDYEIDHFVPDF</sequence>
<keyword evidence="6" id="KW-0931">ER-Golgi transport</keyword>
<comment type="caution">
    <text evidence="11">The sequence shown here is derived from an EMBL/GenBank/DDBJ whole genome shotgun (WGS) entry which is preliminary data.</text>
</comment>
<keyword evidence="9" id="KW-0472">Membrane</keyword>
<dbReference type="GO" id="GO:0015031">
    <property type="term" value="P:protein transport"/>
    <property type="evidence" value="ECO:0007669"/>
    <property type="project" value="UniProtKB-KW"/>
</dbReference>
<dbReference type="STRING" id="73239.Q7RNC8"/>
<evidence type="ECO:0000256" key="10">
    <source>
        <dbReference type="ARBA" id="ARBA00023329"/>
    </source>
</evidence>
<keyword evidence="10" id="KW-0968">Cytoplasmic vesicle</keyword>
<dbReference type="FunCoup" id="Q7RNC8">
    <property type="interactions" value="45"/>
</dbReference>
<proteinExistence type="inferred from homology"/>
<evidence type="ECO:0000256" key="4">
    <source>
        <dbReference type="ARBA" id="ARBA00022448"/>
    </source>
</evidence>
<evidence type="ECO:0000256" key="1">
    <source>
        <dbReference type="ARBA" id="ARBA00004255"/>
    </source>
</evidence>
<gene>
    <name evidence="11" type="ORF">PY01892</name>
</gene>
<evidence type="ECO:0000256" key="2">
    <source>
        <dbReference type="ARBA" id="ARBA00004347"/>
    </source>
</evidence>
<evidence type="ECO:0000313" key="12">
    <source>
        <dbReference type="Proteomes" id="UP000008553"/>
    </source>
</evidence>
<keyword evidence="7" id="KW-0653">Protein transport</keyword>
<keyword evidence="8" id="KW-0333">Golgi apparatus</keyword>
<dbReference type="Proteomes" id="UP000008553">
    <property type="component" value="Unassembled WGS sequence"/>
</dbReference>
<dbReference type="PaxDb" id="73239-Q7RNC8"/>
<keyword evidence="5" id="KW-0963">Cytoplasm</keyword>
<dbReference type="Pfam" id="PF04733">
    <property type="entry name" value="Coatomer_E"/>
    <property type="match status" value="1"/>
</dbReference>
<keyword evidence="4" id="KW-0813">Transport</keyword>
<evidence type="ECO:0000256" key="5">
    <source>
        <dbReference type="ARBA" id="ARBA00022490"/>
    </source>
</evidence>
<dbReference type="PANTHER" id="PTHR10805:SF0">
    <property type="entry name" value="COATOMER SUBUNIT EPSILON"/>
    <property type="match status" value="1"/>
</dbReference>
<dbReference type="InterPro" id="IPR006822">
    <property type="entry name" value="Coatomer_esu"/>
</dbReference>
<dbReference type="GO" id="GO:0000139">
    <property type="term" value="C:Golgi membrane"/>
    <property type="evidence" value="ECO:0007669"/>
    <property type="project" value="UniProtKB-SubCell"/>
</dbReference>
<comment type="similarity">
    <text evidence="3">Belongs to the COPE family.</text>
</comment>